<proteinExistence type="predicted"/>
<evidence type="ECO:0000313" key="2">
    <source>
        <dbReference type="Proteomes" id="UP000178526"/>
    </source>
</evidence>
<reference evidence="1 2" key="1">
    <citation type="journal article" date="2016" name="Nat. Commun.">
        <title>Thousands of microbial genomes shed light on interconnected biogeochemical processes in an aquifer system.</title>
        <authorList>
            <person name="Anantharaman K."/>
            <person name="Brown C.T."/>
            <person name="Hug L.A."/>
            <person name="Sharon I."/>
            <person name="Castelle C.J."/>
            <person name="Probst A.J."/>
            <person name="Thomas B.C."/>
            <person name="Singh A."/>
            <person name="Wilkins M.J."/>
            <person name="Karaoz U."/>
            <person name="Brodie E.L."/>
            <person name="Williams K.H."/>
            <person name="Hubbard S.S."/>
            <person name="Banfield J.F."/>
        </authorList>
    </citation>
    <scope>NUCLEOTIDE SEQUENCE [LARGE SCALE GENOMIC DNA]</scope>
</reference>
<gene>
    <name evidence="1" type="ORF">A2042_05955</name>
</gene>
<name>A0A1F7RCM9_9BACT</name>
<sequence length="67" mass="7626">MKAYEYLAEILPDGHLSIPEDLKGKLSGESKIRVMLLLEDEEAAWRNFAVSEFMSGYDAKDAIYDKL</sequence>
<dbReference type="AlphaFoldDB" id="A0A1F7RCM9"/>
<dbReference type="EMBL" id="MGDB01000128">
    <property type="protein sequence ID" value="OGL39090.1"/>
    <property type="molecule type" value="Genomic_DNA"/>
</dbReference>
<evidence type="ECO:0000313" key="1">
    <source>
        <dbReference type="EMBL" id="OGL39090.1"/>
    </source>
</evidence>
<accession>A0A1F7RCM9</accession>
<protein>
    <submittedName>
        <fullName evidence="1">Uncharacterized protein</fullName>
    </submittedName>
</protein>
<organism evidence="1 2">
    <name type="scientific">Candidatus Schekmanbacteria bacterium GWA2_38_11</name>
    <dbReference type="NCBI Taxonomy" id="1817876"/>
    <lineage>
        <taxon>Bacteria</taxon>
        <taxon>Candidatus Schekmaniibacteriota</taxon>
    </lineage>
</organism>
<dbReference type="Proteomes" id="UP000178526">
    <property type="component" value="Unassembled WGS sequence"/>
</dbReference>
<comment type="caution">
    <text evidence="1">The sequence shown here is derived from an EMBL/GenBank/DDBJ whole genome shotgun (WGS) entry which is preliminary data.</text>
</comment>